<keyword evidence="10" id="KW-1185">Reference proteome</keyword>
<keyword evidence="4 8" id="KW-0812">Transmembrane</keyword>
<evidence type="ECO:0000256" key="7">
    <source>
        <dbReference type="ARBA" id="ARBA00023180"/>
    </source>
</evidence>
<name>A0ABR4BYE5_9HELO</name>
<accession>A0ABR4BYE5</accession>
<feature type="transmembrane region" description="Helical" evidence="8">
    <location>
        <begin position="1098"/>
        <end position="1117"/>
    </location>
</feature>
<feature type="transmembrane region" description="Helical" evidence="8">
    <location>
        <begin position="102"/>
        <end position="127"/>
    </location>
</feature>
<keyword evidence="3" id="KW-0808">Transferase</keyword>
<feature type="transmembrane region" description="Helical" evidence="8">
    <location>
        <begin position="206"/>
        <end position="228"/>
    </location>
</feature>
<dbReference type="PANTHER" id="PTHR47844:SF1">
    <property type="entry name" value="EXOSTOSIN-LIKE 2"/>
    <property type="match status" value="1"/>
</dbReference>
<evidence type="ECO:0000256" key="5">
    <source>
        <dbReference type="ARBA" id="ARBA00022989"/>
    </source>
</evidence>
<reference evidence="9 10" key="1">
    <citation type="journal article" date="2024" name="Commun. Biol.">
        <title>Comparative genomic analysis of thermophilic fungi reveals convergent evolutionary adaptations and gene losses.</title>
        <authorList>
            <person name="Steindorff A.S."/>
            <person name="Aguilar-Pontes M.V."/>
            <person name="Robinson A.J."/>
            <person name="Andreopoulos B."/>
            <person name="LaButti K."/>
            <person name="Kuo A."/>
            <person name="Mondo S."/>
            <person name="Riley R."/>
            <person name="Otillar R."/>
            <person name="Haridas S."/>
            <person name="Lipzen A."/>
            <person name="Grimwood J."/>
            <person name="Schmutz J."/>
            <person name="Clum A."/>
            <person name="Reid I.D."/>
            <person name="Moisan M.C."/>
            <person name="Butler G."/>
            <person name="Nguyen T.T.M."/>
            <person name="Dewar K."/>
            <person name="Conant G."/>
            <person name="Drula E."/>
            <person name="Henrissat B."/>
            <person name="Hansel C."/>
            <person name="Singer S."/>
            <person name="Hutchinson M.I."/>
            <person name="de Vries R.P."/>
            <person name="Natvig D.O."/>
            <person name="Powell A.J."/>
            <person name="Tsang A."/>
            <person name="Grigoriev I.V."/>
        </authorList>
    </citation>
    <scope>NUCLEOTIDE SEQUENCE [LARGE SCALE GENOMIC DNA]</scope>
    <source>
        <strain evidence="9 10">CBS 494.80</strain>
    </source>
</reference>
<evidence type="ECO:0000313" key="10">
    <source>
        <dbReference type="Proteomes" id="UP001595075"/>
    </source>
</evidence>
<evidence type="ECO:0000256" key="4">
    <source>
        <dbReference type="ARBA" id="ARBA00022692"/>
    </source>
</evidence>
<gene>
    <name evidence="9" type="ORF">VTL71DRAFT_6708</name>
</gene>
<feature type="transmembrane region" description="Helical" evidence="8">
    <location>
        <begin position="45"/>
        <end position="65"/>
    </location>
</feature>
<dbReference type="InterPro" id="IPR052427">
    <property type="entry name" value="Glycosyltrans_GT2/GT47"/>
</dbReference>
<feature type="transmembrane region" description="Helical" evidence="8">
    <location>
        <begin position="626"/>
        <end position="646"/>
    </location>
</feature>
<evidence type="ECO:0008006" key="11">
    <source>
        <dbReference type="Google" id="ProtNLM"/>
    </source>
</evidence>
<organism evidence="9 10">
    <name type="scientific">Oculimacula yallundae</name>
    <dbReference type="NCBI Taxonomy" id="86028"/>
    <lineage>
        <taxon>Eukaryota</taxon>
        <taxon>Fungi</taxon>
        <taxon>Dikarya</taxon>
        <taxon>Ascomycota</taxon>
        <taxon>Pezizomycotina</taxon>
        <taxon>Leotiomycetes</taxon>
        <taxon>Helotiales</taxon>
        <taxon>Ploettnerulaceae</taxon>
        <taxon>Oculimacula</taxon>
    </lineage>
</organism>
<evidence type="ECO:0000256" key="6">
    <source>
        <dbReference type="ARBA" id="ARBA00023136"/>
    </source>
</evidence>
<evidence type="ECO:0000256" key="1">
    <source>
        <dbReference type="ARBA" id="ARBA00004370"/>
    </source>
</evidence>
<feature type="transmembrane region" description="Helical" evidence="8">
    <location>
        <begin position="323"/>
        <end position="342"/>
    </location>
</feature>
<dbReference type="EMBL" id="JAZHXI010000017">
    <property type="protein sequence ID" value="KAL2062442.1"/>
    <property type="molecule type" value="Genomic_DNA"/>
</dbReference>
<proteinExistence type="predicted"/>
<comment type="subcellular location">
    <subcellularLocation>
        <location evidence="1">Membrane</location>
    </subcellularLocation>
</comment>
<feature type="transmembrane region" description="Helical" evidence="8">
    <location>
        <begin position="248"/>
        <end position="267"/>
    </location>
</feature>
<comment type="caution">
    <text evidence="9">The sequence shown here is derived from an EMBL/GenBank/DDBJ whole genome shotgun (WGS) entry which is preliminary data.</text>
</comment>
<feature type="transmembrane region" description="Helical" evidence="8">
    <location>
        <begin position="503"/>
        <end position="522"/>
    </location>
</feature>
<protein>
    <recommendedName>
        <fullName evidence="11">Glycosyltransferase 2-like domain-containing protein</fullName>
    </recommendedName>
</protein>
<dbReference type="SUPFAM" id="SSF53448">
    <property type="entry name" value="Nucleotide-diphospho-sugar transferases"/>
    <property type="match status" value="1"/>
</dbReference>
<evidence type="ECO:0000313" key="9">
    <source>
        <dbReference type="EMBL" id="KAL2062442.1"/>
    </source>
</evidence>
<feature type="transmembrane region" description="Helical" evidence="8">
    <location>
        <begin position="274"/>
        <end position="297"/>
    </location>
</feature>
<dbReference type="Proteomes" id="UP001595075">
    <property type="component" value="Unassembled WGS sequence"/>
</dbReference>
<keyword evidence="7" id="KW-0325">Glycoprotein</keyword>
<evidence type="ECO:0000256" key="2">
    <source>
        <dbReference type="ARBA" id="ARBA00022676"/>
    </source>
</evidence>
<keyword evidence="5 8" id="KW-1133">Transmembrane helix</keyword>
<keyword evidence="2" id="KW-0328">Glycosyltransferase</keyword>
<evidence type="ECO:0000256" key="8">
    <source>
        <dbReference type="SAM" id="Phobius"/>
    </source>
</evidence>
<sequence length="1181" mass="131759">MASKQNIRLNWGSDNPTVAAYNAEPNCIAGVIQVGLLTANNCLGIVWLAVQLVLMLILLFWNYLLSYFPSLQFNDPENWPTAFKNGLWKIVAASGLNHPRNIIIFLSLLFGLYILISINMVFFRLFISRFDTVEGIPVDSPISPKSPKSLPSPKISPAEPNEPLAVLPNIFSRFVIYLCTAILNLISGFNRKAGNFFKSQGLNKAFILVCILALSYRAITWLGGPFTILAEPKALEWQAFDSAVRLSLYRAASLEFVVWGAFIIYSIREHGFKPFFAVLGSMLGIFVGVLSGVRAFMDTTSPEYQHASNTPPRRALPGDESSLTYLLGLLTVVPFGLIFSLIANQAHEKWLLIPRGPIKKNLLGFVMFFANIPAKIARGVWPFITVSPSPIESPTVSSRHNSEIEPPSSTNPFLIFFPTAESRQGMPFPITVPSEPVSPVVAPPAPASPTFPTSSIPPKISSVTQGDINDAINVESILTVIKYQLRMLVEGVLIQVQRGIQRFWAALVVLAVILAIIFVPSLNQNWWSILNQISTFASYSTSYLGETCEAIRQSLESVLPEPATMILQNDTFTGPSAPQAPFSPANPLISTSPVHFRPIAPSTRLGSIWAAFTGLIPKSAALLVNILGRSATNGILFVVSCVLLWLQGSSNRYLNSRFFANLLVSIPILLLGFQICEYLKRFEIFRALIEEHSGIKLASACFILIRMVKTLCHGRASVPPIARFVSRPGSIEYQPSDVTVIIPTKGHYCPEDMSSDRTISEREDSDSFLESLTTILANEPAEVILATTGLEAHKRMNVIAARYGTQRVKVTSIMDRDPSLRRQFTTASNSVQTDIVCYAHAHVRWEPNFLLDALAPFDNPDVGLVGVPVDLRRVRPRHSQYLRFNPAQFRYHCLQETVAGLPAHRLAKYLKYFPFRIMNLVRYTFTDGGLTHSFLNYLECIYYSRFNHESQRTLDIDGGISLVSAKTALIRTVILQSTAFRFTFPHEKILCGQFPKKGGMRSDAAQFITRKVREMGYQTAFQSTPATFVMADFKGSSPNAYCETMSARYSSLYRSNLASLHSNVWLQHFWTALTMLTGLFNIPLVIDGGLALLLWFQGFQRLCILFVLGVLTFRVYAQYPYARRFPGDWRCVLFGVGFYYLDSMFQIKGLLTAAYPDAEPEEVFVNVGYKGQYNAYRKEVI</sequence>
<dbReference type="PANTHER" id="PTHR47844">
    <property type="entry name" value="SYNTHASE CPS1, PUTATIVE (AFU_ORTHOLOGUE AFUA_7G02500)-RELATED"/>
    <property type="match status" value="1"/>
</dbReference>
<evidence type="ECO:0000256" key="3">
    <source>
        <dbReference type="ARBA" id="ARBA00022679"/>
    </source>
</evidence>
<feature type="transmembrane region" description="Helical" evidence="8">
    <location>
        <begin position="658"/>
        <end position="679"/>
    </location>
</feature>
<keyword evidence="6 8" id="KW-0472">Membrane</keyword>
<dbReference type="InterPro" id="IPR029044">
    <property type="entry name" value="Nucleotide-diphossugar_trans"/>
</dbReference>
<feature type="transmembrane region" description="Helical" evidence="8">
    <location>
        <begin position="1064"/>
        <end position="1086"/>
    </location>
</feature>